<reference evidence="1 2" key="1">
    <citation type="journal article" date="2018" name="Int. J. Syst. Evol. Microbiol.">
        <title>Epidermidibacterium keratini gen. nov., sp. nov., a member of the family Sporichthyaceae, isolated from keratin epidermis.</title>
        <authorList>
            <person name="Lee D.G."/>
            <person name="Trujillo M.E."/>
            <person name="Kang S."/>
            <person name="Nam J.J."/>
            <person name="Kim Y.J."/>
        </authorList>
    </citation>
    <scope>NUCLEOTIDE SEQUENCE [LARGE SCALE GENOMIC DNA]</scope>
    <source>
        <strain evidence="1 2">EPI-7</strain>
    </source>
</reference>
<dbReference type="Proteomes" id="UP000463857">
    <property type="component" value="Chromosome"/>
</dbReference>
<dbReference type="OrthoDB" id="7187210at2"/>
<gene>
    <name evidence="1" type="ORF">EK0264_04765</name>
</gene>
<name>A0A7L4YLE7_9ACTN</name>
<evidence type="ECO:0000313" key="2">
    <source>
        <dbReference type="Proteomes" id="UP000463857"/>
    </source>
</evidence>
<dbReference type="RefSeq" id="WP_159543447.1">
    <property type="nucleotide sequence ID" value="NZ_CP047156.1"/>
</dbReference>
<accession>A0A7L4YLE7</accession>
<dbReference type="EMBL" id="CP047156">
    <property type="protein sequence ID" value="QHB99663.1"/>
    <property type="molecule type" value="Genomic_DNA"/>
</dbReference>
<dbReference type="InParanoid" id="A0A7L4YLE7"/>
<dbReference type="KEGG" id="eke:EK0264_04765"/>
<organism evidence="1 2">
    <name type="scientific">Epidermidibacterium keratini</name>
    <dbReference type="NCBI Taxonomy" id="1891644"/>
    <lineage>
        <taxon>Bacteria</taxon>
        <taxon>Bacillati</taxon>
        <taxon>Actinomycetota</taxon>
        <taxon>Actinomycetes</taxon>
        <taxon>Sporichthyales</taxon>
        <taxon>Sporichthyaceae</taxon>
        <taxon>Epidermidibacterium</taxon>
    </lineage>
</organism>
<protein>
    <recommendedName>
        <fullName evidence="3">VOC family protein</fullName>
    </recommendedName>
</protein>
<dbReference type="AlphaFoldDB" id="A0A7L4YLE7"/>
<sequence>MSAQLNNVGIVVDDLDGAIEFFGGIVLITEHGWADFMSKRGALTPALALRPVPLRRS</sequence>
<evidence type="ECO:0008006" key="3">
    <source>
        <dbReference type="Google" id="ProtNLM"/>
    </source>
</evidence>
<keyword evidence="2" id="KW-1185">Reference proteome</keyword>
<evidence type="ECO:0000313" key="1">
    <source>
        <dbReference type="EMBL" id="QHB99663.1"/>
    </source>
</evidence>
<proteinExistence type="predicted"/>